<evidence type="ECO:0000256" key="1">
    <source>
        <dbReference type="ARBA" id="ARBA00007452"/>
    </source>
</evidence>
<keyword evidence="3" id="KW-0227">DNA damage</keyword>
<dbReference type="InterPro" id="IPR003717">
    <property type="entry name" value="RecO"/>
</dbReference>
<reference evidence="8" key="1">
    <citation type="submission" date="2015-10" db="EMBL/GenBank/DDBJ databases">
        <authorList>
            <person name="Gilbert D.G."/>
        </authorList>
    </citation>
    <scope>NUCLEOTIDE SEQUENCE</scope>
</reference>
<evidence type="ECO:0000313" key="8">
    <source>
        <dbReference type="EMBL" id="CUV08589.1"/>
    </source>
</evidence>
<dbReference type="SUPFAM" id="SSF57863">
    <property type="entry name" value="ArfGap/RecO-like zinc finger"/>
    <property type="match status" value="1"/>
</dbReference>
<dbReference type="InterPro" id="IPR042242">
    <property type="entry name" value="RecO_C"/>
</dbReference>
<gene>
    <name evidence="8" type="ORF">MGWOODY_Mmi1831</name>
</gene>
<dbReference type="PANTHER" id="PTHR33991:SF1">
    <property type="entry name" value="DNA REPAIR PROTEIN RECO"/>
    <property type="match status" value="1"/>
</dbReference>
<evidence type="ECO:0000256" key="3">
    <source>
        <dbReference type="ARBA" id="ARBA00022763"/>
    </source>
</evidence>
<dbReference type="InterPro" id="IPR022572">
    <property type="entry name" value="DNA_rep/recomb_RecO_N"/>
</dbReference>
<feature type="domain" description="DNA replication/recombination mediator RecO N-terminal" evidence="7">
    <location>
        <begin position="1"/>
        <end position="79"/>
    </location>
</feature>
<proteinExistence type="inferred from homology"/>
<dbReference type="Gene3D" id="2.40.50.140">
    <property type="entry name" value="Nucleic acid-binding proteins"/>
    <property type="match status" value="1"/>
</dbReference>
<dbReference type="InterPro" id="IPR037278">
    <property type="entry name" value="ARFGAP/RecO"/>
</dbReference>
<dbReference type="Gene3D" id="1.20.1440.120">
    <property type="entry name" value="Recombination protein O, C-terminal domain"/>
    <property type="match status" value="1"/>
</dbReference>
<dbReference type="Pfam" id="PF11967">
    <property type="entry name" value="RecO_N"/>
    <property type="match status" value="1"/>
</dbReference>
<dbReference type="GO" id="GO:0043590">
    <property type="term" value="C:bacterial nucleoid"/>
    <property type="evidence" value="ECO:0007669"/>
    <property type="project" value="TreeGrafter"/>
</dbReference>
<dbReference type="InterPro" id="IPR012340">
    <property type="entry name" value="NA-bd_OB-fold"/>
</dbReference>
<dbReference type="EMBL" id="FAXC01000086">
    <property type="protein sequence ID" value="CUV08589.1"/>
    <property type="molecule type" value="Genomic_DNA"/>
</dbReference>
<dbReference type="PANTHER" id="PTHR33991">
    <property type="entry name" value="DNA REPAIR PROTEIN RECO"/>
    <property type="match status" value="1"/>
</dbReference>
<evidence type="ECO:0000256" key="5">
    <source>
        <dbReference type="ARBA" id="ARBA00023204"/>
    </source>
</evidence>
<dbReference type="SUPFAM" id="SSF50249">
    <property type="entry name" value="Nucleic acid-binding proteins"/>
    <property type="match status" value="1"/>
</dbReference>
<dbReference type="NCBIfam" id="TIGR00613">
    <property type="entry name" value="reco"/>
    <property type="match status" value="1"/>
</dbReference>
<evidence type="ECO:0000256" key="2">
    <source>
        <dbReference type="ARBA" id="ARBA00021310"/>
    </source>
</evidence>
<dbReference type="GO" id="GO:0006302">
    <property type="term" value="P:double-strand break repair"/>
    <property type="evidence" value="ECO:0007669"/>
    <property type="project" value="TreeGrafter"/>
</dbReference>
<accession>A0A160VFC4</accession>
<evidence type="ECO:0000256" key="4">
    <source>
        <dbReference type="ARBA" id="ARBA00023172"/>
    </source>
</evidence>
<protein>
    <recommendedName>
        <fullName evidence="2">DNA repair protein RecO</fullName>
    </recommendedName>
    <alternativeName>
        <fullName evidence="6">Recombination protein O</fullName>
    </alternativeName>
</protein>
<organism evidence="8">
    <name type="scientific">hydrothermal vent metagenome</name>
    <dbReference type="NCBI Taxonomy" id="652676"/>
    <lineage>
        <taxon>unclassified sequences</taxon>
        <taxon>metagenomes</taxon>
        <taxon>ecological metagenomes</taxon>
    </lineage>
</organism>
<sequence length="235" mass="26894">MIVHSPAVVLRRFSYSDTSIIARCFTQEMGKISFMVRGAKRKKSPQTAFYEPMSHLDLVFYYNERRDMQTVSKANFATTYKNIHGDLKRIGYGMAVVELTEKTITDHDPHSELFIELLNILHTIDTRAEQLNLVYWYYQIKLLTLLGFKPDLDNRELTGLVLPDPTKGPNSAQILSFLLSGNLSDTGFQSKLNELSVSAKDRKVISQYINTCLYYHFDGLKELKSLRVLKALVTA</sequence>
<evidence type="ECO:0000256" key="6">
    <source>
        <dbReference type="ARBA" id="ARBA00033409"/>
    </source>
</evidence>
<dbReference type="Pfam" id="PF02565">
    <property type="entry name" value="RecO_C"/>
    <property type="match status" value="1"/>
</dbReference>
<dbReference type="GO" id="GO:0006310">
    <property type="term" value="P:DNA recombination"/>
    <property type="evidence" value="ECO:0007669"/>
    <property type="project" value="UniProtKB-KW"/>
</dbReference>
<keyword evidence="4" id="KW-0233">DNA recombination</keyword>
<evidence type="ECO:0000259" key="7">
    <source>
        <dbReference type="Pfam" id="PF11967"/>
    </source>
</evidence>
<comment type="similarity">
    <text evidence="1">Belongs to the RecO family.</text>
</comment>
<name>A0A160VFC4_9ZZZZ</name>
<dbReference type="HAMAP" id="MF_00201">
    <property type="entry name" value="RecO"/>
    <property type="match status" value="1"/>
</dbReference>
<keyword evidence="5" id="KW-0234">DNA repair</keyword>
<dbReference type="AlphaFoldDB" id="A0A160VFC4"/>